<dbReference type="RefSeq" id="XP_060299168.1">
    <property type="nucleotide sequence ID" value="XM_060437442.1"/>
</dbReference>
<reference evidence="2" key="1">
    <citation type="submission" date="2023-06" db="EMBL/GenBank/DDBJ databases">
        <title>Genome-scale phylogeny and comparative genomics of the fungal order Sordariales.</title>
        <authorList>
            <consortium name="Lawrence Berkeley National Laboratory"/>
            <person name="Hensen N."/>
            <person name="Bonometti L."/>
            <person name="Westerberg I."/>
            <person name="Brannstrom I.O."/>
            <person name="Guillou S."/>
            <person name="Cros-Aarteil S."/>
            <person name="Calhoun S."/>
            <person name="Haridas S."/>
            <person name="Kuo A."/>
            <person name="Mondo S."/>
            <person name="Pangilinan J."/>
            <person name="Riley R."/>
            <person name="LaButti K."/>
            <person name="Andreopoulos B."/>
            <person name="Lipzen A."/>
            <person name="Chen C."/>
            <person name="Yanf M."/>
            <person name="Daum C."/>
            <person name="Ng V."/>
            <person name="Clum A."/>
            <person name="Steindorff A."/>
            <person name="Ohm R."/>
            <person name="Martin F."/>
            <person name="Silar P."/>
            <person name="Natvig D."/>
            <person name="Lalanne C."/>
            <person name="Gautier V."/>
            <person name="Ament-velasquez S.L."/>
            <person name="Kruys A."/>
            <person name="Hutchinson M.I."/>
            <person name="Powell A.J."/>
            <person name="Barry K."/>
            <person name="Miller A.N."/>
            <person name="Grigoriev I.V."/>
            <person name="Debuchy R."/>
            <person name="Gladieux P."/>
            <person name="Thoren M.H."/>
            <person name="Johannesson H."/>
        </authorList>
    </citation>
    <scope>NUCLEOTIDE SEQUENCE</scope>
    <source>
        <strain evidence="2">SMH2392-1A</strain>
    </source>
</reference>
<evidence type="ECO:0000313" key="3">
    <source>
        <dbReference type="Proteomes" id="UP001172101"/>
    </source>
</evidence>
<sequence>VRFTKTQDLFNAIDHTSGDSLTGTNVSLINSTEIGRTREKQGRKFRFRDYESNSRVLIITIPTYLHEELYKRLYNEFVGQVRDTGLKNSWRDIGSATRLAQQGYSGRSSKEGDSTGGPKPQRAAKGAWPTLVIEAGFVFSVQELEEYACRLAEV</sequence>
<dbReference type="AlphaFoldDB" id="A0AA40E0B9"/>
<evidence type="ECO:0000313" key="2">
    <source>
        <dbReference type="EMBL" id="KAK0723244.1"/>
    </source>
</evidence>
<feature type="region of interest" description="Disordered" evidence="1">
    <location>
        <begin position="101"/>
        <end position="123"/>
    </location>
</feature>
<dbReference type="Proteomes" id="UP001172101">
    <property type="component" value="Unassembled WGS sequence"/>
</dbReference>
<name>A0AA40E0B9_9PEZI</name>
<comment type="caution">
    <text evidence="2">The sequence shown here is derived from an EMBL/GenBank/DDBJ whole genome shotgun (WGS) entry which is preliminary data.</text>
</comment>
<keyword evidence="3" id="KW-1185">Reference proteome</keyword>
<proteinExistence type="predicted"/>
<protein>
    <submittedName>
        <fullName evidence="2">Uncharacterized protein</fullName>
    </submittedName>
</protein>
<evidence type="ECO:0000256" key="1">
    <source>
        <dbReference type="SAM" id="MobiDB-lite"/>
    </source>
</evidence>
<dbReference type="EMBL" id="JAUIRO010000003">
    <property type="protein sequence ID" value="KAK0723244.1"/>
    <property type="molecule type" value="Genomic_DNA"/>
</dbReference>
<gene>
    <name evidence="2" type="ORF">B0T26DRAFT_642460</name>
</gene>
<dbReference type="GeneID" id="85320712"/>
<organism evidence="2 3">
    <name type="scientific">Lasiosphaeria miniovina</name>
    <dbReference type="NCBI Taxonomy" id="1954250"/>
    <lineage>
        <taxon>Eukaryota</taxon>
        <taxon>Fungi</taxon>
        <taxon>Dikarya</taxon>
        <taxon>Ascomycota</taxon>
        <taxon>Pezizomycotina</taxon>
        <taxon>Sordariomycetes</taxon>
        <taxon>Sordariomycetidae</taxon>
        <taxon>Sordariales</taxon>
        <taxon>Lasiosphaeriaceae</taxon>
        <taxon>Lasiosphaeria</taxon>
    </lineage>
</organism>
<feature type="non-terminal residue" evidence="2">
    <location>
        <position position="154"/>
    </location>
</feature>
<accession>A0AA40E0B9</accession>